<organism evidence="5 6">
    <name type="scientific">Halococcus hamelinensis 100A6</name>
    <dbReference type="NCBI Taxonomy" id="1132509"/>
    <lineage>
        <taxon>Archaea</taxon>
        <taxon>Methanobacteriati</taxon>
        <taxon>Methanobacteriota</taxon>
        <taxon>Stenosarchaea group</taxon>
        <taxon>Halobacteria</taxon>
        <taxon>Halobacteriales</taxon>
        <taxon>Halococcaceae</taxon>
        <taxon>Halococcus</taxon>
    </lineage>
</organism>
<gene>
    <name evidence="5" type="ORF">C447_12882</name>
</gene>
<comment type="caution">
    <text evidence="5">The sequence shown here is derived from an EMBL/GenBank/DDBJ whole genome shotgun (WGS) entry which is preliminary data.</text>
</comment>
<dbReference type="PANTHER" id="PTHR30024:SF47">
    <property type="entry name" value="TAURINE-BINDING PERIPLASMIC PROTEIN"/>
    <property type="match status" value="1"/>
</dbReference>
<dbReference type="eggNOG" id="arCOG01803">
    <property type="taxonomic scope" value="Archaea"/>
</dbReference>
<accession>M0LUX9</accession>
<dbReference type="OrthoDB" id="204789at2157"/>
<dbReference type="PATRIC" id="fig|1132509.6.peg.2975"/>
<comment type="similarity">
    <text evidence="2">Belongs to the bacterial solute-binding protein SsuA/TauA family.</text>
</comment>
<evidence type="ECO:0000256" key="1">
    <source>
        <dbReference type="ARBA" id="ARBA00004418"/>
    </source>
</evidence>
<dbReference type="Proteomes" id="UP000011566">
    <property type="component" value="Unassembled WGS sequence"/>
</dbReference>
<dbReference type="GO" id="GO:0042597">
    <property type="term" value="C:periplasmic space"/>
    <property type="evidence" value="ECO:0007669"/>
    <property type="project" value="UniProtKB-SubCell"/>
</dbReference>
<comment type="subcellular location">
    <subcellularLocation>
        <location evidence="1">Periplasm</location>
    </subcellularLocation>
</comment>
<name>M0LUX9_9EURY</name>
<evidence type="ECO:0000313" key="5">
    <source>
        <dbReference type="EMBL" id="EMA37266.1"/>
    </source>
</evidence>
<sequence length="285" mass="31605">MAIPEIRDQMENLGSDYELSVSRNSATPDTLNQMSAGEVDIGLLSSVSYANAVAQDAVPGGIKLVATDFWDAHPDNYGFTTYSLPDSNITSPQDMRGATVATNGLGTGTHAVYVKMFQKVGLTPGQNVEVVELGFPNMTAALEEGRIDVGLYAALFAPQARNKNFNVVFDSHDVWKQYPFAYLAARNRTIENNQDALNAWGQDYVRLLDYIQKNRSKVVSWASEQFDIEQSTIDAFFLTKNDYYREDPVTDIQRMQTVIDNLVSLGMIDSGFNVGEHITNQFVKS</sequence>
<evidence type="ECO:0000313" key="6">
    <source>
        <dbReference type="Proteomes" id="UP000011566"/>
    </source>
</evidence>
<evidence type="ECO:0000256" key="3">
    <source>
        <dbReference type="ARBA" id="ARBA00022729"/>
    </source>
</evidence>
<feature type="domain" description="SsuA/THI5-like" evidence="4">
    <location>
        <begin position="27"/>
        <end position="199"/>
    </location>
</feature>
<evidence type="ECO:0000256" key="2">
    <source>
        <dbReference type="ARBA" id="ARBA00010742"/>
    </source>
</evidence>
<dbReference type="PANTHER" id="PTHR30024">
    <property type="entry name" value="ALIPHATIC SULFONATES-BINDING PROTEIN-RELATED"/>
    <property type="match status" value="1"/>
</dbReference>
<reference evidence="5 6" key="1">
    <citation type="journal article" date="2014" name="PLoS Genet.">
        <title>Phylogenetically driven sequencing of extremely halophilic archaea reveals strategies for static and dynamic osmo-response.</title>
        <authorList>
            <person name="Becker E.A."/>
            <person name="Seitzer P.M."/>
            <person name="Tritt A."/>
            <person name="Larsen D."/>
            <person name="Krusor M."/>
            <person name="Yao A.I."/>
            <person name="Wu D."/>
            <person name="Madern D."/>
            <person name="Eisen J.A."/>
            <person name="Darling A.E."/>
            <person name="Facciotti M.T."/>
        </authorList>
    </citation>
    <scope>NUCLEOTIDE SEQUENCE [LARGE SCALE GENOMIC DNA]</scope>
    <source>
        <strain evidence="5 6">100A6</strain>
    </source>
</reference>
<dbReference type="EMBL" id="AOMB01000035">
    <property type="protein sequence ID" value="EMA37266.1"/>
    <property type="molecule type" value="Genomic_DNA"/>
</dbReference>
<dbReference type="SUPFAM" id="SSF53850">
    <property type="entry name" value="Periplasmic binding protein-like II"/>
    <property type="match status" value="1"/>
</dbReference>
<proteinExistence type="inferred from homology"/>
<dbReference type="Pfam" id="PF09084">
    <property type="entry name" value="NMT1"/>
    <property type="match status" value="1"/>
</dbReference>
<keyword evidence="6" id="KW-1185">Reference proteome</keyword>
<dbReference type="InterPro" id="IPR015168">
    <property type="entry name" value="SsuA/THI5"/>
</dbReference>
<protein>
    <submittedName>
        <fullName evidence="5">NMT1/THI5 like domain-containing protein</fullName>
    </submittedName>
</protein>
<dbReference type="AlphaFoldDB" id="M0LUX9"/>
<evidence type="ECO:0000259" key="4">
    <source>
        <dbReference type="Pfam" id="PF09084"/>
    </source>
</evidence>
<dbReference type="Gene3D" id="3.40.190.10">
    <property type="entry name" value="Periplasmic binding protein-like II"/>
    <property type="match status" value="2"/>
</dbReference>
<keyword evidence="3" id="KW-0732">Signal</keyword>